<dbReference type="InterPro" id="IPR006076">
    <property type="entry name" value="FAD-dep_OxRdtase"/>
</dbReference>
<dbReference type="Gene3D" id="3.30.9.10">
    <property type="entry name" value="D-Amino Acid Oxidase, subunit A, domain 2"/>
    <property type="match status" value="1"/>
</dbReference>
<dbReference type="EMBL" id="JABWRE010000015">
    <property type="protein sequence ID" value="MBC3442674.1"/>
    <property type="molecule type" value="Genomic_DNA"/>
</dbReference>
<evidence type="ECO:0000313" key="9">
    <source>
        <dbReference type="EMBL" id="MBC3442674.1"/>
    </source>
</evidence>
<dbReference type="InterPro" id="IPR038299">
    <property type="entry name" value="DAO_C_sf"/>
</dbReference>
<accession>A0A923JX04</accession>
<dbReference type="SUPFAM" id="SSF51905">
    <property type="entry name" value="FAD/NAD(P)-binding domain"/>
    <property type="match status" value="1"/>
</dbReference>
<dbReference type="PANTHER" id="PTHR11985:SF15">
    <property type="entry name" value="GLYCEROL-3-PHOSPHATE DEHYDROGENASE, MITOCHONDRIAL"/>
    <property type="match status" value="1"/>
</dbReference>
<keyword evidence="5 6" id="KW-0560">Oxidoreductase</keyword>
<feature type="domain" description="Alpha-glycerophosphate oxidase C-terminal" evidence="8">
    <location>
        <begin position="404"/>
        <end position="514"/>
    </location>
</feature>
<dbReference type="GO" id="GO:0004368">
    <property type="term" value="F:glycerol-3-phosphate dehydrogenase (quinone) activity"/>
    <property type="evidence" value="ECO:0007669"/>
    <property type="project" value="UniProtKB-EC"/>
</dbReference>
<organism evidence="9">
    <name type="scientific">Pseudomonas urmiensis</name>
    <dbReference type="NCBI Taxonomy" id="2745493"/>
    <lineage>
        <taxon>Bacteria</taxon>
        <taxon>Pseudomonadati</taxon>
        <taxon>Pseudomonadota</taxon>
        <taxon>Gammaproteobacteria</taxon>
        <taxon>Pseudomonadales</taxon>
        <taxon>Pseudomonadaceae</taxon>
        <taxon>Pseudomonas</taxon>
    </lineage>
</organism>
<dbReference type="GO" id="GO:0046168">
    <property type="term" value="P:glycerol-3-phosphate catabolic process"/>
    <property type="evidence" value="ECO:0007669"/>
    <property type="project" value="TreeGrafter"/>
</dbReference>
<comment type="similarity">
    <text evidence="2 6">Belongs to the FAD-dependent glycerol-3-phosphate dehydrogenase family.</text>
</comment>
<protein>
    <recommendedName>
        <fullName evidence="6">Glycerol-3-phosphate dehydrogenase</fullName>
        <ecNumber evidence="6">1.1.5.3</ecNumber>
    </recommendedName>
</protein>
<feature type="domain" description="FAD dependent oxidoreductase" evidence="7">
    <location>
        <begin position="30"/>
        <end position="382"/>
    </location>
</feature>
<evidence type="ECO:0000256" key="3">
    <source>
        <dbReference type="ARBA" id="ARBA00022630"/>
    </source>
</evidence>
<evidence type="ECO:0000256" key="1">
    <source>
        <dbReference type="ARBA" id="ARBA00001974"/>
    </source>
</evidence>
<dbReference type="InterPro" id="IPR000447">
    <property type="entry name" value="G3P_DH_FAD-dep"/>
</dbReference>
<dbReference type="Gene3D" id="3.50.50.60">
    <property type="entry name" value="FAD/NAD(P)-binding domain"/>
    <property type="match status" value="1"/>
</dbReference>
<dbReference type="InterPro" id="IPR031656">
    <property type="entry name" value="DAO_C"/>
</dbReference>
<dbReference type="Pfam" id="PF01266">
    <property type="entry name" value="DAO"/>
    <property type="match status" value="1"/>
</dbReference>
<gene>
    <name evidence="9" type="primary">glpD</name>
    <name evidence="9" type="ORF">HU737_18455</name>
</gene>
<evidence type="ECO:0000259" key="8">
    <source>
        <dbReference type="Pfam" id="PF16901"/>
    </source>
</evidence>
<dbReference type="PROSITE" id="PS00977">
    <property type="entry name" value="FAD_G3PDH_1"/>
    <property type="match status" value="1"/>
</dbReference>
<comment type="cofactor">
    <cofactor evidence="1 6">
        <name>FAD</name>
        <dbReference type="ChEBI" id="CHEBI:57692"/>
    </cofactor>
</comment>
<dbReference type="EC" id="1.1.5.3" evidence="6"/>
<proteinExistence type="inferred from homology"/>
<evidence type="ECO:0000256" key="5">
    <source>
        <dbReference type="ARBA" id="ARBA00023002"/>
    </source>
</evidence>
<reference evidence="9" key="1">
    <citation type="journal article" date="2020" name="Microorganisms">
        <title>Reliable Identification of Environmental Pseudomonas Isolates Using the rpoD Gene.</title>
        <authorList>
            <consortium name="The Broad Institute Genome Sequencing Platform"/>
            <person name="Girard L."/>
            <person name="Lood C."/>
            <person name="Rokni-Zadeh H."/>
            <person name="van Noort V."/>
            <person name="Lavigne R."/>
            <person name="De Mot R."/>
        </authorList>
    </citation>
    <scope>NUCLEOTIDE SEQUENCE</scope>
    <source>
        <strain evidence="9">SWRI10</strain>
    </source>
</reference>
<dbReference type="Gene3D" id="6.10.250.1890">
    <property type="match status" value="1"/>
</dbReference>
<evidence type="ECO:0000259" key="7">
    <source>
        <dbReference type="Pfam" id="PF01266"/>
    </source>
</evidence>
<keyword evidence="4" id="KW-0274">FAD</keyword>
<name>A0A923JX04_9PSED</name>
<evidence type="ECO:0000256" key="4">
    <source>
        <dbReference type="ARBA" id="ARBA00022827"/>
    </source>
</evidence>
<comment type="catalytic activity">
    <reaction evidence="6">
        <text>a quinone + sn-glycerol 3-phosphate = dihydroxyacetone phosphate + a quinol</text>
        <dbReference type="Rhea" id="RHEA:18977"/>
        <dbReference type="ChEBI" id="CHEBI:24646"/>
        <dbReference type="ChEBI" id="CHEBI:57597"/>
        <dbReference type="ChEBI" id="CHEBI:57642"/>
        <dbReference type="ChEBI" id="CHEBI:132124"/>
        <dbReference type="EC" id="1.1.5.3"/>
    </reaction>
</comment>
<reference evidence="9" key="2">
    <citation type="submission" date="2020-07" db="EMBL/GenBank/DDBJ databases">
        <authorList>
            <person name="Lood C."/>
            <person name="Girard L."/>
        </authorList>
    </citation>
    <scope>NUCLEOTIDE SEQUENCE</scope>
    <source>
        <strain evidence="9">SWRI10</strain>
    </source>
</reference>
<dbReference type="PROSITE" id="PS00978">
    <property type="entry name" value="FAD_G3PDH_2"/>
    <property type="match status" value="1"/>
</dbReference>
<evidence type="ECO:0000256" key="6">
    <source>
        <dbReference type="RuleBase" id="RU361217"/>
    </source>
</evidence>
<sequence>MFIFDVNSLQEALPVSQPVSSQPTLADCYDLAVIGGGINGVGIAADAAGRGLKVFLCEKDDLAQHTSSASSKLIHGGLRYLEHYEFRLVREALAEREVLLAKAPHIVKPMRFVLPHRPHLRPAWMIRAGLFLYDHLGKRKRLGASRSLRFGPGNPLKPAITRGFEYADCAVDDARLVVLNAMAAREKGADIHTRTRCLRAERIDGLWQVELQHADGSLQTIRARALVNAAGPWVASFIKDDLKLDAPYGIRLIQGSHIIVPRLYEGEHAYILQNEDQRIVFAIPYLGRFTLIGTTDREYSGDPAQVKITEGETDYLLKVVNQHFNHQLSRADILHTYSGVRPLCNDESDNPSAVTRDYTLALSASEGLAPLLSVFGGKLTTYRKLAESAMTELKPFFTQMRESWTAESPLPGGENMTETQALVDSLLAHHNWLPVDIAKRWASTYGSRVWRLLEDTQGPADLGQTIGGGLFTREVDYLRNQEWAVTAEDILWRRTKLGLFTSTAEQQVLVDYLKQVADRSAGIRAA</sequence>
<dbReference type="Gene3D" id="1.10.8.870">
    <property type="entry name" value="Alpha-glycerophosphate oxidase, cap domain"/>
    <property type="match status" value="1"/>
</dbReference>
<keyword evidence="3 6" id="KW-0285">Flavoprotein</keyword>
<dbReference type="Pfam" id="PF16901">
    <property type="entry name" value="DAO_C"/>
    <property type="match status" value="1"/>
</dbReference>
<evidence type="ECO:0000256" key="2">
    <source>
        <dbReference type="ARBA" id="ARBA00007330"/>
    </source>
</evidence>
<dbReference type="AlphaFoldDB" id="A0A923JX04"/>
<dbReference type="NCBIfam" id="NF009906">
    <property type="entry name" value="PRK13369.1"/>
    <property type="match status" value="1"/>
</dbReference>
<comment type="caution">
    <text evidence="9">The sequence shown here is derived from an EMBL/GenBank/DDBJ whole genome shotgun (WGS) entry which is preliminary data.</text>
</comment>
<dbReference type="InterPro" id="IPR036188">
    <property type="entry name" value="FAD/NAD-bd_sf"/>
</dbReference>
<dbReference type="GO" id="GO:0009331">
    <property type="term" value="C:glycerol-3-phosphate dehydrogenase (FAD) complex"/>
    <property type="evidence" value="ECO:0007669"/>
    <property type="project" value="UniProtKB-UniRule"/>
</dbReference>
<dbReference type="NCBIfam" id="NF008899">
    <property type="entry name" value="PRK12266.1"/>
    <property type="match status" value="1"/>
</dbReference>
<dbReference type="PRINTS" id="PR01001">
    <property type="entry name" value="FADG3PDH"/>
</dbReference>
<dbReference type="PANTHER" id="PTHR11985">
    <property type="entry name" value="GLYCEROL-3-PHOSPHATE DEHYDROGENASE"/>
    <property type="match status" value="1"/>
</dbReference>